<feature type="domain" description="BT-3987-like N-terminal" evidence="2">
    <location>
        <begin position="53"/>
        <end position="167"/>
    </location>
</feature>
<evidence type="ECO:0000313" key="4">
    <source>
        <dbReference type="Proteomes" id="UP000321362"/>
    </source>
</evidence>
<gene>
    <name evidence="3" type="ORF">FSB76_08620</name>
</gene>
<accession>A0A5B8VZM8</accession>
<feature type="signal peptide" evidence="1">
    <location>
        <begin position="1"/>
        <end position="24"/>
    </location>
</feature>
<keyword evidence="4" id="KW-1185">Reference proteome</keyword>
<dbReference type="Gene3D" id="2.60.40.1740">
    <property type="entry name" value="hypothetical protein (bacova_03559)"/>
    <property type="match status" value="1"/>
</dbReference>
<evidence type="ECO:0000256" key="1">
    <source>
        <dbReference type="SAM" id="SignalP"/>
    </source>
</evidence>
<proteinExistence type="predicted"/>
<dbReference type="Proteomes" id="UP000321362">
    <property type="component" value="Chromosome"/>
</dbReference>
<keyword evidence="1" id="KW-0732">Signal</keyword>
<dbReference type="InterPro" id="IPR013728">
    <property type="entry name" value="BT_3987-like_N"/>
</dbReference>
<protein>
    <submittedName>
        <fullName evidence="3">DUF1735 domain-containing protein</fullName>
    </submittedName>
</protein>
<dbReference type="KEGG" id="mgk:FSB76_08620"/>
<feature type="chain" id="PRO_5022790465" evidence="1">
    <location>
        <begin position="25"/>
        <end position="312"/>
    </location>
</feature>
<reference evidence="3 4" key="1">
    <citation type="journal article" date="2013" name="J. Microbiol.">
        <title>Mucilaginibacter ginsenosidivorax sp. nov., with ginsenoside converting activity isolated from sediment.</title>
        <authorList>
            <person name="Kim J.K."/>
            <person name="Choi T.E."/>
            <person name="Liu Q.M."/>
            <person name="Park H.Y."/>
            <person name="Yi T.H."/>
            <person name="Yoon M.H."/>
            <person name="Kim S.C."/>
            <person name="Im W.T."/>
        </authorList>
    </citation>
    <scope>NUCLEOTIDE SEQUENCE [LARGE SCALE GENOMIC DNA]</scope>
    <source>
        <strain evidence="3 4">KHI28</strain>
    </source>
</reference>
<sequence>MKRNKFLNHILLACSVLVMFSACRKVPAGDLSNENSTAGKSYIGFTGDMESATFFDPFTDVKTISVFSVKKDAAKPADLTKGQTIVVTALPGAIDAYNEANDASYELLPASFYTLANSNATQAADGSLTFNFAPGDFQKEFAIKLDGSKLDLSKSYALAYKITKSDDLAVHAASKDTLYAFYSVKNKYDGVYTLAGNIKRYTSKTDLDPDLSGDFPDGQESKVATIAANANTFEIFWHTGGGVGGVAGLQLAVDASNKVTVTASGNPKLHNTAGIDNYYDPATKTFHLAFDWGADENSKRAVVATLTYKGAR</sequence>
<dbReference type="AlphaFoldDB" id="A0A5B8VZM8"/>
<dbReference type="PROSITE" id="PS51257">
    <property type="entry name" value="PROKAR_LIPOPROTEIN"/>
    <property type="match status" value="1"/>
</dbReference>
<dbReference type="Pfam" id="PF08522">
    <property type="entry name" value="BT_3987-like_N"/>
    <property type="match status" value="1"/>
</dbReference>
<dbReference type="OrthoDB" id="740324at2"/>
<evidence type="ECO:0000313" key="3">
    <source>
        <dbReference type="EMBL" id="QEC76006.1"/>
    </source>
</evidence>
<evidence type="ECO:0000259" key="2">
    <source>
        <dbReference type="Pfam" id="PF08522"/>
    </source>
</evidence>
<name>A0A5B8VZM8_9SPHI</name>
<organism evidence="3 4">
    <name type="scientific">Mucilaginibacter ginsenosidivorax</name>
    <dbReference type="NCBI Taxonomy" id="862126"/>
    <lineage>
        <taxon>Bacteria</taxon>
        <taxon>Pseudomonadati</taxon>
        <taxon>Bacteroidota</taxon>
        <taxon>Sphingobacteriia</taxon>
        <taxon>Sphingobacteriales</taxon>
        <taxon>Sphingobacteriaceae</taxon>
        <taxon>Mucilaginibacter</taxon>
    </lineage>
</organism>
<dbReference type="RefSeq" id="WP_147053189.1">
    <property type="nucleotide sequence ID" value="NZ_CP042437.1"/>
</dbReference>
<dbReference type="EMBL" id="CP042437">
    <property type="protein sequence ID" value="QEC76006.1"/>
    <property type="molecule type" value="Genomic_DNA"/>
</dbReference>